<evidence type="ECO:0000313" key="1">
    <source>
        <dbReference type="EMBL" id="VEL24053.1"/>
    </source>
</evidence>
<sequence>MALKRTTSCTSNCFFENSLLPVSTQSTLTQLVIACASLAMVAQKTGQPSHQLILILIVTIL</sequence>
<dbReference type="EMBL" id="CAAALY010065560">
    <property type="protein sequence ID" value="VEL24053.1"/>
    <property type="molecule type" value="Genomic_DNA"/>
</dbReference>
<reference evidence="1" key="1">
    <citation type="submission" date="2018-11" db="EMBL/GenBank/DDBJ databases">
        <authorList>
            <consortium name="Pathogen Informatics"/>
        </authorList>
    </citation>
    <scope>NUCLEOTIDE SEQUENCE</scope>
</reference>
<dbReference type="PROSITE" id="PS51257">
    <property type="entry name" value="PROKAR_LIPOPROTEIN"/>
    <property type="match status" value="1"/>
</dbReference>
<proteinExistence type="predicted"/>
<name>A0A3S5BH39_9PLAT</name>
<dbReference type="Proteomes" id="UP000784294">
    <property type="component" value="Unassembled WGS sequence"/>
</dbReference>
<gene>
    <name evidence="1" type="ORF">PXEA_LOCUS17493</name>
</gene>
<keyword evidence="2" id="KW-1185">Reference proteome</keyword>
<dbReference type="AlphaFoldDB" id="A0A3S5BH39"/>
<protein>
    <submittedName>
        <fullName evidence="1">Uncharacterized protein</fullName>
    </submittedName>
</protein>
<evidence type="ECO:0000313" key="2">
    <source>
        <dbReference type="Proteomes" id="UP000784294"/>
    </source>
</evidence>
<comment type="caution">
    <text evidence="1">The sequence shown here is derived from an EMBL/GenBank/DDBJ whole genome shotgun (WGS) entry which is preliminary data.</text>
</comment>
<accession>A0A3S5BH39</accession>
<organism evidence="1 2">
    <name type="scientific">Protopolystoma xenopodis</name>
    <dbReference type="NCBI Taxonomy" id="117903"/>
    <lineage>
        <taxon>Eukaryota</taxon>
        <taxon>Metazoa</taxon>
        <taxon>Spiralia</taxon>
        <taxon>Lophotrochozoa</taxon>
        <taxon>Platyhelminthes</taxon>
        <taxon>Monogenea</taxon>
        <taxon>Polyopisthocotylea</taxon>
        <taxon>Polystomatidea</taxon>
        <taxon>Polystomatidae</taxon>
        <taxon>Protopolystoma</taxon>
    </lineage>
</organism>